<feature type="transmembrane region" description="Helical" evidence="2">
    <location>
        <begin position="473"/>
        <end position="496"/>
    </location>
</feature>
<dbReference type="PANTHER" id="PTHR24177">
    <property type="entry name" value="CASKIN"/>
    <property type="match status" value="1"/>
</dbReference>
<sequence length="583" mass="65152">MFGLVFLLKLVLFNNFFIDNFCYCHNSIEETCGGKSTLSKLYRAALDDDWQTAETIFESHEDYVKASLSKLGETALHVAASAGRIDFVKNLLGYSPQVLKLTDYFGQTALSLAAASGNLDLVQLMTEDNEHLALDRESVDQYLPIHAGAMSGHKEVVLYLYSITEGQLDNKDLIELLIILIKTDLYEVALRLFKDHPQLATLRDSNEETALHALAGKSMMSSYLANQNQQGMLQNFFSSANVGSTKLALSHAELEQAITLVEIIWKEVIRSQDSEISTLIERPFQLTFVAAEKGNIEFLRVLIREYPYIISKHDDMGRTMFHIAVLNHQVKILELINEMGSMKDRIVSRRDYGGNNILHMAGMQPSNEGPNVVFGAVLQLQQEVLWFKKVSEIVRPVDAEARNYGLQTPRELFTQSHRSLIEDGQKWMRETADSCMVVATLVATVVFAAAFTIPGGNKGDTGVPIFIEEASFIAFAISDAVGLVFSATSILTFLSIRSSVYSEEDFLWRVPRSLASGLASLFMSIAAMMVVFCTTSFTIFHDRLPWLPVLVTVISSIPVLLFIRQYHRFFASTLGVLQLSSFV</sequence>
<dbReference type="PANTHER" id="PTHR24177:SF434">
    <property type="entry name" value="PGG DOMAIN-CONTAINING PROTEIN"/>
    <property type="match status" value="1"/>
</dbReference>
<accession>A0AAP0N2U2</accession>
<feature type="domain" description="PGG" evidence="4">
    <location>
        <begin position="425"/>
        <end position="538"/>
    </location>
</feature>
<dbReference type="PROSITE" id="PS50297">
    <property type="entry name" value="ANK_REP_REGION"/>
    <property type="match status" value="1"/>
</dbReference>
<dbReference type="Gene3D" id="1.25.40.20">
    <property type="entry name" value="Ankyrin repeat-containing domain"/>
    <property type="match status" value="2"/>
</dbReference>
<dbReference type="Proteomes" id="UP001428341">
    <property type="component" value="Unassembled WGS sequence"/>
</dbReference>
<evidence type="ECO:0000313" key="5">
    <source>
        <dbReference type="EMBL" id="KAK9230257.1"/>
    </source>
</evidence>
<keyword evidence="3" id="KW-0732">Signal</keyword>
<feature type="repeat" description="ANK" evidence="1">
    <location>
        <begin position="71"/>
        <end position="92"/>
    </location>
</feature>
<keyword evidence="6" id="KW-1185">Reference proteome</keyword>
<comment type="caution">
    <text evidence="5">The sequence shown here is derived from an EMBL/GenBank/DDBJ whole genome shotgun (WGS) entry which is preliminary data.</text>
</comment>
<protein>
    <recommendedName>
        <fullName evidence="4">PGG domain-containing protein</fullName>
    </recommendedName>
</protein>
<evidence type="ECO:0000256" key="1">
    <source>
        <dbReference type="PROSITE-ProRule" id="PRU00023"/>
    </source>
</evidence>
<feature type="transmembrane region" description="Helical" evidence="2">
    <location>
        <begin position="517"/>
        <end position="540"/>
    </location>
</feature>
<dbReference type="InterPro" id="IPR002110">
    <property type="entry name" value="Ankyrin_rpt"/>
</dbReference>
<keyword evidence="2" id="KW-0472">Membrane</keyword>
<evidence type="ECO:0000313" key="6">
    <source>
        <dbReference type="Proteomes" id="UP001428341"/>
    </source>
</evidence>
<feature type="chain" id="PRO_5043036151" description="PGG domain-containing protein" evidence="3">
    <location>
        <begin position="23"/>
        <end position="583"/>
    </location>
</feature>
<dbReference type="InterPro" id="IPR036770">
    <property type="entry name" value="Ankyrin_rpt-contain_sf"/>
</dbReference>
<dbReference type="PROSITE" id="PS50088">
    <property type="entry name" value="ANK_REPEAT"/>
    <property type="match status" value="1"/>
</dbReference>
<evidence type="ECO:0000256" key="3">
    <source>
        <dbReference type="SAM" id="SignalP"/>
    </source>
</evidence>
<keyword evidence="2" id="KW-1133">Transmembrane helix</keyword>
<dbReference type="SUPFAM" id="SSF48403">
    <property type="entry name" value="Ankyrin repeat"/>
    <property type="match status" value="2"/>
</dbReference>
<feature type="transmembrane region" description="Helical" evidence="2">
    <location>
        <begin position="546"/>
        <end position="563"/>
    </location>
</feature>
<proteinExistence type="predicted"/>
<feature type="signal peptide" evidence="3">
    <location>
        <begin position="1"/>
        <end position="22"/>
    </location>
</feature>
<keyword evidence="1" id="KW-0040">ANK repeat</keyword>
<dbReference type="SMART" id="SM00248">
    <property type="entry name" value="ANK"/>
    <property type="match status" value="4"/>
</dbReference>
<reference evidence="5 6" key="1">
    <citation type="submission" date="2024-05" db="EMBL/GenBank/DDBJ databases">
        <title>Haplotype-resolved chromosome-level genome assembly of Huyou (Citrus changshanensis).</title>
        <authorList>
            <person name="Miao C."/>
            <person name="Chen W."/>
            <person name="Wu Y."/>
            <person name="Wang L."/>
            <person name="Zhao S."/>
            <person name="Grierson D."/>
            <person name="Xu C."/>
            <person name="Chen K."/>
        </authorList>
    </citation>
    <scope>NUCLEOTIDE SEQUENCE [LARGE SCALE GENOMIC DNA]</scope>
    <source>
        <strain evidence="5">01-14</strain>
        <tissue evidence="5">Leaf</tissue>
    </source>
</reference>
<dbReference type="Pfam" id="PF13962">
    <property type="entry name" value="PGG"/>
    <property type="match status" value="1"/>
</dbReference>
<dbReference type="GO" id="GO:0016020">
    <property type="term" value="C:membrane"/>
    <property type="evidence" value="ECO:0007669"/>
    <property type="project" value="TreeGrafter"/>
</dbReference>
<dbReference type="EMBL" id="JBCGBO010000001">
    <property type="protein sequence ID" value="KAK9230257.1"/>
    <property type="molecule type" value="Genomic_DNA"/>
</dbReference>
<dbReference type="AlphaFoldDB" id="A0AAP0N2U2"/>
<gene>
    <name evidence="5" type="ORF">WN944_023224</name>
</gene>
<evidence type="ECO:0000256" key="2">
    <source>
        <dbReference type="SAM" id="Phobius"/>
    </source>
</evidence>
<keyword evidence="2" id="KW-0812">Transmembrane</keyword>
<dbReference type="InterPro" id="IPR026961">
    <property type="entry name" value="PGG_dom"/>
</dbReference>
<name>A0AAP0N2U2_9ROSI</name>
<organism evidence="5 6">
    <name type="scientific">Citrus x changshan-huyou</name>
    <dbReference type="NCBI Taxonomy" id="2935761"/>
    <lineage>
        <taxon>Eukaryota</taxon>
        <taxon>Viridiplantae</taxon>
        <taxon>Streptophyta</taxon>
        <taxon>Embryophyta</taxon>
        <taxon>Tracheophyta</taxon>
        <taxon>Spermatophyta</taxon>
        <taxon>Magnoliopsida</taxon>
        <taxon>eudicotyledons</taxon>
        <taxon>Gunneridae</taxon>
        <taxon>Pentapetalae</taxon>
        <taxon>rosids</taxon>
        <taxon>malvids</taxon>
        <taxon>Sapindales</taxon>
        <taxon>Rutaceae</taxon>
        <taxon>Aurantioideae</taxon>
        <taxon>Citrus</taxon>
    </lineage>
</organism>
<dbReference type="Pfam" id="PF12796">
    <property type="entry name" value="Ank_2"/>
    <property type="match status" value="1"/>
</dbReference>
<evidence type="ECO:0000259" key="4">
    <source>
        <dbReference type="Pfam" id="PF13962"/>
    </source>
</evidence>